<reference evidence="2" key="1">
    <citation type="journal article" date="2023" name="G3 (Bethesda)">
        <title>Genome assembly and association tests identify interacting loci associated with vigor, precocity, and sex in interspecific pistachio rootstocks.</title>
        <authorList>
            <person name="Palmer W."/>
            <person name="Jacygrad E."/>
            <person name="Sagayaradj S."/>
            <person name="Cavanaugh K."/>
            <person name="Han R."/>
            <person name="Bertier L."/>
            <person name="Beede B."/>
            <person name="Kafkas S."/>
            <person name="Golino D."/>
            <person name="Preece J."/>
            <person name="Michelmore R."/>
        </authorList>
    </citation>
    <scope>NUCLEOTIDE SEQUENCE [LARGE SCALE GENOMIC DNA]</scope>
</reference>
<sequence length="62" mass="7454">MMSLKRLMKTLLSKLRIVRPRIMNPYRKIDKTGSMRLEIRHRKAQKLIAQTLRNADSNTHFF</sequence>
<comment type="caution">
    <text evidence="1">The sequence shown here is derived from an EMBL/GenBank/DDBJ whole genome shotgun (WGS) entry which is preliminary data.</text>
</comment>
<evidence type="ECO:0000313" key="2">
    <source>
        <dbReference type="Proteomes" id="UP001164250"/>
    </source>
</evidence>
<dbReference type="EMBL" id="CM047902">
    <property type="protein sequence ID" value="KAJ0096193.1"/>
    <property type="molecule type" value="Genomic_DNA"/>
</dbReference>
<dbReference type="Proteomes" id="UP001164250">
    <property type="component" value="Chromosome 6"/>
</dbReference>
<keyword evidence="2" id="KW-1185">Reference proteome</keyword>
<name>A0ACC1BB51_9ROSI</name>
<gene>
    <name evidence="1" type="ORF">Patl1_16563</name>
</gene>
<accession>A0ACC1BB51</accession>
<proteinExistence type="predicted"/>
<protein>
    <submittedName>
        <fullName evidence="1">Uncharacterized protein</fullName>
    </submittedName>
</protein>
<evidence type="ECO:0000313" key="1">
    <source>
        <dbReference type="EMBL" id="KAJ0096193.1"/>
    </source>
</evidence>
<organism evidence="1 2">
    <name type="scientific">Pistacia atlantica</name>
    <dbReference type="NCBI Taxonomy" id="434234"/>
    <lineage>
        <taxon>Eukaryota</taxon>
        <taxon>Viridiplantae</taxon>
        <taxon>Streptophyta</taxon>
        <taxon>Embryophyta</taxon>
        <taxon>Tracheophyta</taxon>
        <taxon>Spermatophyta</taxon>
        <taxon>Magnoliopsida</taxon>
        <taxon>eudicotyledons</taxon>
        <taxon>Gunneridae</taxon>
        <taxon>Pentapetalae</taxon>
        <taxon>rosids</taxon>
        <taxon>malvids</taxon>
        <taxon>Sapindales</taxon>
        <taxon>Anacardiaceae</taxon>
        <taxon>Pistacia</taxon>
    </lineage>
</organism>